<sequence>MEHLEMRRKVIIMLSIMSAMLFAALNQTIVGTSLPKIIADLGGIEYYSWVFTIFMLTSSITAILVGKLSDIYGRKPFILLGIGVFTAGSLLCGISGSILELILFRGVQGFGGGMIMSTAFTAVGDLFPPRERGKWQGIMSSVFGLASVFGPTLGGYIVDHFHWHWVFWIFLPFGFVAFAAIYFLFPSVQRKEKESIDYTGSLLLTLTMVPLLLSFTWAGNQYDWVSPEIISLFTVTIVAFFLFVATEKRVSSPVLPLDMFKNKVFTVSNIIGFFLGAGMFGSIMYMPFFIQGVMGTSATKSGFVMMPLTLAMVAGSTISGQIITKTGKYKKLAMLGLFIMVSGMTSMHFMDTQTTNTTAILNMILVGSGLGIAFPIFTLTVQNAIEHKYLGVATSSVQLFRQLGGTIGVSIMGSVMNNSLADHFNKESQKLVASSPRVTPEMGAQIKQLANPQVLLNQEAVLEKFSALPPESLNVIKQVLGILRESLSYALNGVFLTGAIVIGTAFILTFFFLQEIPLRTSNEEKNSSHEQSSERKLG</sequence>
<feature type="transmembrane region" description="Helical" evidence="7">
    <location>
        <begin position="110"/>
        <end position="127"/>
    </location>
</feature>
<evidence type="ECO:0000313" key="10">
    <source>
        <dbReference type="Proteomes" id="UP000076623"/>
    </source>
</evidence>
<dbReference type="InterPro" id="IPR020846">
    <property type="entry name" value="MFS_dom"/>
</dbReference>
<dbReference type="EMBL" id="CP015378">
    <property type="protein sequence ID" value="ANC76575.1"/>
    <property type="molecule type" value="Genomic_DNA"/>
</dbReference>
<feature type="transmembrane region" description="Helical" evidence="7">
    <location>
        <begin position="332"/>
        <end position="349"/>
    </location>
</feature>
<dbReference type="RefSeq" id="WP_066392903.1">
    <property type="nucleotide sequence ID" value="NZ_CP015378.1"/>
</dbReference>
<keyword evidence="10" id="KW-1185">Reference proteome</keyword>
<organism evidence="9 10">
    <name type="scientific">Fictibacillus phosphorivorans</name>
    <dbReference type="NCBI Taxonomy" id="1221500"/>
    <lineage>
        <taxon>Bacteria</taxon>
        <taxon>Bacillati</taxon>
        <taxon>Bacillota</taxon>
        <taxon>Bacilli</taxon>
        <taxon>Bacillales</taxon>
        <taxon>Fictibacillaceae</taxon>
        <taxon>Fictibacillus</taxon>
    </lineage>
</organism>
<keyword evidence="4 7" id="KW-0812">Transmembrane</keyword>
<evidence type="ECO:0000256" key="1">
    <source>
        <dbReference type="ARBA" id="ARBA00004651"/>
    </source>
</evidence>
<dbReference type="AlphaFoldDB" id="A0A161INM3"/>
<feature type="transmembrane region" description="Helical" evidence="7">
    <location>
        <begin position="46"/>
        <end position="65"/>
    </location>
</feature>
<feature type="transmembrane region" description="Helical" evidence="7">
    <location>
        <begin position="302"/>
        <end position="320"/>
    </location>
</feature>
<feature type="domain" description="Major facilitator superfamily (MFS) profile" evidence="8">
    <location>
        <begin position="12"/>
        <end position="517"/>
    </location>
</feature>
<evidence type="ECO:0000259" key="8">
    <source>
        <dbReference type="PROSITE" id="PS50850"/>
    </source>
</evidence>
<dbReference type="PANTHER" id="PTHR23501">
    <property type="entry name" value="MAJOR FACILITATOR SUPERFAMILY"/>
    <property type="match status" value="1"/>
</dbReference>
<evidence type="ECO:0000256" key="5">
    <source>
        <dbReference type="ARBA" id="ARBA00022989"/>
    </source>
</evidence>
<dbReference type="PRINTS" id="PR01036">
    <property type="entry name" value="TCRTETB"/>
</dbReference>
<feature type="transmembrane region" description="Helical" evidence="7">
    <location>
        <begin position="197"/>
        <end position="217"/>
    </location>
</feature>
<dbReference type="GO" id="GO:0005886">
    <property type="term" value="C:plasma membrane"/>
    <property type="evidence" value="ECO:0007669"/>
    <property type="project" value="UniProtKB-SubCell"/>
</dbReference>
<feature type="transmembrane region" description="Helical" evidence="7">
    <location>
        <begin position="229"/>
        <end position="246"/>
    </location>
</feature>
<gene>
    <name evidence="9" type="ORF">ABE65_007080</name>
</gene>
<dbReference type="InterPro" id="IPR005829">
    <property type="entry name" value="Sugar_transporter_CS"/>
</dbReference>
<dbReference type="InterPro" id="IPR011701">
    <property type="entry name" value="MFS"/>
</dbReference>
<dbReference type="KEGG" id="fpn:ABE65_007080"/>
<keyword evidence="6 7" id="KW-0472">Membrane</keyword>
<feature type="transmembrane region" description="Helical" evidence="7">
    <location>
        <begin position="12"/>
        <end position="34"/>
    </location>
</feature>
<proteinExistence type="predicted"/>
<dbReference type="PROSITE" id="PS00216">
    <property type="entry name" value="SUGAR_TRANSPORT_1"/>
    <property type="match status" value="1"/>
</dbReference>
<feature type="transmembrane region" description="Helical" evidence="7">
    <location>
        <begin position="267"/>
        <end position="290"/>
    </location>
</feature>
<dbReference type="SUPFAM" id="SSF103473">
    <property type="entry name" value="MFS general substrate transporter"/>
    <property type="match status" value="1"/>
</dbReference>
<dbReference type="Gene3D" id="1.20.1250.20">
    <property type="entry name" value="MFS general substrate transporter like domains"/>
    <property type="match status" value="1"/>
</dbReference>
<keyword evidence="2" id="KW-0813">Transport</keyword>
<feature type="transmembrane region" description="Helical" evidence="7">
    <location>
        <begin position="361"/>
        <end position="381"/>
    </location>
</feature>
<evidence type="ECO:0000256" key="2">
    <source>
        <dbReference type="ARBA" id="ARBA00022448"/>
    </source>
</evidence>
<protein>
    <submittedName>
        <fullName evidence="9">MFS transporter</fullName>
    </submittedName>
</protein>
<evidence type="ECO:0000313" key="9">
    <source>
        <dbReference type="EMBL" id="ANC76575.1"/>
    </source>
</evidence>
<accession>A0A161INM3</accession>
<feature type="transmembrane region" description="Helical" evidence="7">
    <location>
        <begin position="77"/>
        <end position="104"/>
    </location>
</feature>
<dbReference type="PROSITE" id="PS50850">
    <property type="entry name" value="MFS"/>
    <property type="match status" value="1"/>
</dbReference>
<dbReference type="NCBIfam" id="TIGR00711">
    <property type="entry name" value="efflux_EmrB"/>
    <property type="match status" value="1"/>
</dbReference>
<dbReference type="Pfam" id="PF07690">
    <property type="entry name" value="MFS_1"/>
    <property type="match status" value="1"/>
</dbReference>
<keyword evidence="3" id="KW-1003">Cell membrane</keyword>
<dbReference type="InterPro" id="IPR036259">
    <property type="entry name" value="MFS_trans_sf"/>
</dbReference>
<name>A0A161INM3_9BACL</name>
<comment type="subcellular location">
    <subcellularLocation>
        <location evidence="1">Cell membrane</location>
        <topology evidence="1">Multi-pass membrane protein</topology>
    </subcellularLocation>
</comment>
<evidence type="ECO:0000256" key="4">
    <source>
        <dbReference type="ARBA" id="ARBA00022692"/>
    </source>
</evidence>
<dbReference type="Proteomes" id="UP000076623">
    <property type="component" value="Chromosome"/>
</dbReference>
<dbReference type="FunFam" id="1.20.1720.10:FF:000004">
    <property type="entry name" value="EmrB/QacA family drug resistance transporter"/>
    <property type="match status" value="1"/>
</dbReference>
<evidence type="ECO:0000256" key="3">
    <source>
        <dbReference type="ARBA" id="ARBA00022475"/>
    </source>
</evidence>
<dbReference type="PANTHER" id="PTHR23501:SF197">
    <property type="entry name" value="COMD"/>
    <property type="match status" value="1"/>
</dbReference>
<dbReference type="GO" id="GO:0022857">
    <property type="term" value="F:transmembrane transporter activity"/>
    <property type="evidence" value="ECO:0007669"/>
    <property type="project" value="InterPro"/>
</dbReference>
<dbReference type="Gene3D" id="1.20.1720.10">
    <property type="entry name" value="Multidrug resistance protein D"/>
    <property type="match status" value="1"/>
</dbReference>
<evidence type="ECO:0000256" key="7">
    <source>
        <dbReference type="SAM" id="Phobius"/>
    </source>
</evidence>
<dbReference type="InterPro" id="IPR004638">
    <property type="entry name" value="EmrB-like"/>
</dbReference>
<keyword evidence="5 7" id="KW-1133">Transmembrane helix</keyword>
<feature type="transmembrane region" description="Helical" evidence="7">
    <location>
        <begin position="139"/>
        <end position="158"/>
    </location>
</feature>
<dbReference type="CDD" id="cd17502">
    <property type="entry name" value="MFS_Azr1_MDR_like"/>
    <property type="match status" value="1"/>
</dbReference>
<feature type="transmembrane region" description="Helical" evidence="7">
    <location>
        <begin position="489"/>
        <end position="513"/>
    </location>
</feature>
<reference evidence="9 10" key="1">
    <citation type="submission" date="2016-04" db="EMBL/GenBank/DDBJ databases">
        <title>Complete genome sequence of Fictibacillus phosphorivorans G25-29, a strain toxic to nematodes.</title>
        <authorList>
            <person name="Zheng Z."/>
        </authorList>
    </citation>
    <scope>NUCLEOTIDE SEQUENCE [LARGE SCALE GENOMIC DNA]</scope>
    <source>
        <strain evidence="9 10">G25-29</strain>
    </source>
</reference>
<evidence type="ECO:0000256" key="6">
    <source>
        <dbReference type="ARBA" id="ARBA00023136"/>
    </source>
</evidence>
<feature type="transmembrane region" description="Helical" evidence="7">
    <location>
        <begin position="164"/>
        <end position="185"/>
    </location>
</feature>